<sequence length="416" mass="45292">MSEYHIHLYIPIINTSNLVIRIPIKPFPCRNPKHEPMTPISTHLTRIRHHPRLRPRLPNPTHRPVLTTPTSPLHPLSPMSEPRKLRLLALHGYTQSGPLFRAKTRALEKNLQKHFPPSPKPGSLPDFPGGVEFHYITAPLRLARADIPTFDANVTRTSAVLGSGSGSGTADAVRAMGGAEEEAFAWWVKRTAASGAAMDAGGTEAGERIEYVGLEESMALWARTLREEGPFDGVLGFSQGGCAAALLASLLEEGRRARFDERIQTGGGGGVGFPPEFLDDGGKAVHGPLKMVVVYSGFRAPEGMGYDAFYDGGLRTPSLHFIGSVDTVVEENRCLAVLDACRGISEKESKRGTAKVSKDMEQRHRLVYHPGGHFVPSSQKPSVNAVVAFIRDTVGQDGAQSTKKHEESVEDMDMPF</sequence>
<dbReference type="PANTHER" id="PTHR48070">
    <property type="entry name" value="ESTERASE OVCA2"/>
    <property type="match status" value="1"/>
</dbReference>
<evidence type="ECO:0000313" key="5">
    <source>
        <dbReference type="Proteomes" id="UP000243797"/>
    </source>
</evidence>
<gene>
    <name evidence="4" type="ORF">CAC42_7462</name>
</gene>
<feature type="compositionally biased region" description="Low complexity" evidence="2">
    <location>
        <begin position="59"/>
        <end position="78"/>
    </location>
</feature>
<feature type="domain" description="Serine hydrolase" evidence="3">
    <location>
        <begin position="83"/>
        <end position="380"/>
    </location>
</feature>
<dbReference type="InterPro" id="IPR005645">
    <property type="entry name" value="FSH-like_dom"/>
</dbReference>
<name>A0A2K1QX36_9PEZI</name>
<reference evidence="4 5" key="1">
    <citation type="submission" date="2017-06" db="EMBL/GenBank/DDBJ databases">
        <title>Draft genome sequence of a variant of Elsinoe murrayae.</title>
        <authorList>
            <person name="Cheng Q."/>
        </authorList>
    </citation>
    <scope>NUCLEOTIDE SEQUENCE [LARGE SCALE GENOMIC DNA]</scope>
    <source>
        <strain evidence="4 5">CQ-2017a</strain>
    </source>
</reference>
<dbReference type="Proteomes" id="UP000243797">
    <property type="component" value="Unassembled WGS sequence"/>
</dbReference>
<dbReference type="PANTHER" id="PTHR48070:SF6">
    <property type="entry name" value="ESTERASE OVCA2"/>
    <property type="match status" value="1"/>
</dbReference>
<dbReference type="Gene3D" id="3.40.50.1820">
    <property type="entry name" value="alpha/beta hydrolase"/>
    <property type="match status" value="1"/>
</dbReference>
<dbReference type="GO" id="GO:0019748">
    <property type="term" value="P:secondary metabolic process"/>
    <property type="evidence" value="ECO:0007669"/>
    <property type="project" value="TreeGrafter"/>
</dbReference>
<comment type="caution">
    <text evidence="4">The sequence shown here is derived from an EMBL/GenBank/DDBJ whole genome shotgun (WGS) entry which is preliminary data.</text>
</comment>
<dbReference type="GO" id="GO:0005737">
    <property type="term" value="C:cytoplasm"/>
    <property type="evidence" value="ECO:0007669"/>
    <property type="project" value="TreeGrafter"/>
</dbReference>
<dbReference type="InParanoid" id="A0A2K1QX36"/>
<evidence type="ECO:0000313" key="4">
    <source>
        <dbReference type="EMBL" id="PNS19618.1"/>
    </source>
</evidence>
<evidence type="ECO:0000256" key="1">
    <source>
        <dbReference type="ARBA" id="ARBA00022801"/>
    </source>
</evidence>
<keyword evidence="1" id="KW-0378">Hydrolase</keyword>
<dbReference type="AlphaFoldDB" id="A0A2K1QX36"/>
<proteinExistence type="predicted"/>
<dbReference type="InterPro" id="IPR050593">
    <property type="entry name" value="LovG"/>
</dbReference>
<accession>A0A2K1QX36</accession>
<protein>
    <recommendedName>
        <fullName evidence="3">Serine hydrolase domain-containing protein</fullName>
    </recommendedName>
</protein>
<dbReference type="OrthoDB" id="2094269at2759"/>
<keyword evidence="5" id="KW-1185">Reference proteome</keyword>
<feature type="region of interest" description="Disordered" evidence="2">
    <location>
        <begin position="52"/>
        <end position="78"/>
    </location>
</feature>
<dbReference type="SUPFAM" id="SSF53474">
    <property type="entry name" value="alpha/beta-Hydrolases"/>
    <property type="match status" value="1"/>
</dbReference>
<organism evidence="4 5">
    <name type="scientific">Sphaceloma murrayae</name>
    <dbReference type="NCBI Taxonomy" id="2082308"/>
    <lineage>
        <taxon>Eukaryota</taxon>
        <taxon>Fungi</taxon>
        <taxon>Dikarya</taxon>
        <taxon>Ascomycota</taxon>
        <taxon>Pezizomycotina</taxon>
        <taxon>Dothideomycetes</taxon>
        <taxon>Dothideomycetidae</taxon>
        <taxon>Myriangiales</taxon>
        <taxon>Elsinoaceae</taxon>
        <taxon>Sphaceloma</taxon>
    </lineage>
</organism>
<dbReference type="Pfam" id="PF03959">
    <property type="entry name" value="FSH1"/>
    <property type="match status" value="1"/>
</dbReference>
<dbReference type="EMBL" id="NKHZ01000031">
    <property type="protein sequence ID" value="PNS19618.1"/>
    <property type="molecule type" value="Genomic_DNA"/>
</dbReference>
<dbReference type="GO" id="GO:0016787">
    <property type="term" value="F:hydrolase activity"/>
    <property type="evidence" value="ECO:0007669"/>
    <property type="project" value="UniProtKB-KW"/>
</dbReference>
<dbReference type="STRING" id="2082308.A0A2K1QX36"/>
<dbReference type="FunCoup" id="A0A2K1QX36">
    <property type="interactions" value="365"/>
</dbReference>
<dbReference type="GO" id="GO:0005634">
    <property type="term" value="C:nucleus"/>
    <property type="evidence" value="ECO:0007669"/>
    <property type="project" value="TreeGrafter"/>
</dbReference>
<evidence type="ECO:0000256" key="2">
    <source>
        <dbReference type="SAM" id="MobiDB-lite"/>
    </source>
</evidence>
<dbReference type="InterPro" id="IPR029058">
    <property type="entry name" value="AB_hydrolase_fold"/>
</dbReference>
<evidence type="ECO:0000259" key="3">
    <source>
        <dbReference type="Pfam" id="PF03959"/>
    </source>
</evidence>
<feature type="region of interest" description="Disordered" evidence="2">
    <location>
        <begin position="396"/>
        <end position="416"/>
    </location>
</feature>